<evidence type="ECO:0000313" key="7">
    <source>
        <dbReference type="Proteomes" id="UP000019150"/>
    </source>
</evidence>
<keyword evidence="7" id="KW-1185">Reference proteome</keyword>
<dbReference type="ESTHER" id="9noca-w5trj0">
    <property type="family name" value="Carb_B_Bacteria"/>
</dbReference>
<comment type="similarity">
    <text evidence="1 4">Belongs to the type-B carboxylesterase/lipase family.</text>
</comment>
<dbReference type="InterPro" id="IPR019819">
    <property type="entry name" value="Carboxylesterase_B_CS"/>
</dbReference>
<feature type="active site" description="Acyl-ester intermediate" evidence="3">
    <location>
        <position position="193"/>
    </location>
</feature>
<dbReference type="GO" id="GO:0004104">
    <property type="term" value="F:cholinesterase activity"/>
    <property type="evidence" value="ECO:0007669"/>
    <property type="project" value="InterPro"/>
</dbReference>
<dbReference type="PROSITE" id="PS00941">
    <property type="entry name" value="CARBOXYLESTERASE_B_2"/>
    <property type="match status" value="1"/>
</dbReference>
<dbReference type="InterPro" id="IPR002018">
    <property type="entry name" value="CarbesteraseB"/>
</dbReference>
<dbReference type="OrthoDB" id="3199405at2"/>
<dbReference type="InterPro" id="IPR019826">
    <property type="entry name" value="Carboxylesterase_B_AS"/>
</dbReference>
<feature type="active site" description="Charge relay system" evidence="3">
    <location>
        <position position="318"/>
    </location>
</feature>
<name>W5TRJ0_9NOCA</name>
<keyword evidence="2 4" id="KW-0378">Hydrolase</keyword>
<dbReference type="HOGENOM" id="CLU_006586_16_4_11"/>
<accession>W5TRJ0</accession>
<sequence>MDTVVQTAYGKVEGLRERGTYVFKGLPFAAPPVGARRWLPPARPERWEGVRPATAFSPACPQESLTVSAADIFAVQGPQDEDCLYLNIWSPGVDDAARPVMVWIHGGGYNMGSASQPIFDGVRLASRGDVVVVTINYRLGPLGFMNLTEVTGGAIPSTGNEGLLDMVAALEWIQENIAAFGGNPDNVTVFGESAGGWAAGALLAMPRAAGLFHKAIAQSGVGHPGLDLEHAHHLAGLFADRFGATARDADQLRAAPPEKILAAAPSLFKSFFEPDPANSDRYLRHVVDGDILPMPIVDAVAAGSSAGIPLMVGTTRDEVAKIFVVSAFTEGEPPFDKVRRLVHRDVDVRQLASVYAQARRDRFARDGDGDVAAAIATDTVRIPSLRLLDAHRRHQSSTYGYLFSWTSPGGDAAYGSPHGIDIGFLFGTYDLADDYAAEWGQGPAAAALSQAVMDAWTAFARTGDPSSPTLGAWPEYGDARRTMVIGERTHVIDAPYDEERRAWEPYSNADLARPLFRLPSREDAAV</sequence>
<dbReference type="PATRIC" id="fig|1415166.3.peg.5221"/>
<protein>
    <recommendedName>
        <fullName evidence="4">Carboxylic ester hydrolase</fullName>
        <ecNumber evidence="4">3.1.1.-</ecNumber>
    </recommendedName>
</protein>
<dbReference type="AlphaFoldDB" id="W5TRJ0"/>
<gene>
    <name evidence="6" type="ORF">NONO_c50620</name>
</gene>
<dbReference type="Proteomes" id="UP000019150">
    <property type="component" value="Chromosome"/>
</dbReference>
<dbReference type="EMBL" id="CP006850">
    <property type="protein sequence ID" value="AHH19846.1"/>
    <property type="molecule type" value="Genomic_DNA"/>
</dbReference>
<evidence type="ECO:0000259" key="5">
    <source>
        <dbReference type="Pfam" id="PF00135"/>
    </source>
</evidence>
<dbReference type="RefSeq" id="WP_025351234.1">
    <property type="nucleotide sequence ID" value="NZ_CP006850.1"/>
</dbReference>
<reference evidence="6 7" key="1">
    <citation type="journal article" date="2014" name="Appl. Environ. Microbiol.">
        <title>Insights into the Microbial Degradation of Rubber and Gutta-Percha by Analysis of the Complete Genome of Nocardia nova SH22a.</title>
        <authorList>
            <person name="Luo Q."/>
            <person name="Hiessl S."/>
            <person name="Poehlein A."/>
            <person name="Daniel R."/>
            <person name="Steinbuchel A."/>
        </authorList>
    </citation>
    <scope>NUCLEOTIDE SEQUENCE [LARGE SCALE GENOMIC DNA]</scope>
    <source>
        <strain evidence="6">SH22a</strain>
    </source>
</reference>
<evidence type="ECO:0000256" key="1">
    <source>
        <dbReference type="ARBA" id="ARBA00005964"/>
    </source>
</evidence>
<dbReference type="PROSITE" id="PS00122">
    <property type="entry name" value="CARBOXYLESTERASE_B_1"/>
    <property type="match status" value="1"/>
</dbReference>
<dbReference type="Pfam" id="PF00135">
    <property type="entry name" value="COesterase"/>
    <property type="match status" value="1"/>
</dbReference>
<evidence type="ECO:0000313" key="6">
    <source>
        <dbReference type="EMBL" id="AHH19846.1"/>
    </source>
</evidence>
<evidence type="ECO:0000256" key="2">
    <source>
        <dbReference type="ARBA" id="ARBA00022801"/>
    </source>
</evidence>
<dbReference type="SUPFAM" id="SSF53474">
    <property type="entry name" value="alpha/beta-Hydrolases"/>
    <property type="match status" value="1"/>
</dbReference>
<evidence type="ECO:0000256" key="4">
    <source>
        <dbReference type="RuleBase" id="RU361235"/>
    </source>
</evidence>
<feature type="active site" description="Charge relay system" evidence="3">
    <location>
        <position position="418"/>
    </location>
</feature>
<dbReference type="KEGG" id="nno:NONO_c50620"/>
<dbReference type="InterPro" id="IPR029058">
    <property type="entry name" value="AB_hydrolase_fold"/>
</dbReference>
<dbReference type="InterPro" id="IPR000997">
    <property type="entry name" value="Cholinesterase"/>
</dbReference>
<organism evidence="6 7">
    <name type="scientific">Nocardia nova SH22a</name>
    <dbReference type="NCBI Taxonomy" id="1415166"/>
    <lineage>
        <taxon>Bacteria</taxon>
        <taxon>Bacillati</taxon>
        <taxon>Actinomycetota</taxon>
        <taxon>Actinomycetes</taxon>
        <taxon>Mycobacteriales</taxon>
        <taxon>Nocardiaceae</taxon>
        <taxon>Nocardia</taxon>
    </lineage>
</organism>
<dbReference type="eggNOG" id="COG2272">
    <property type="taxonomic scope" value="Bacteria"/>
</dbReference>
<evidence type="ECO:0000256" key="3">
    <source>
        <dbReference type="PIRSR" id="PIRSR600997-1"/>
    </source>
</evidence>
<feature type="domain" description="Carboxylesterase type B" evidence="5">
    <location>
        <begin position="2"/>
        <end position="494"/>
    </location>
</feature>
<dbReference type="InterPro" id="IPR050309">
    <property type="entry name" value="Type-B_Carboxylest/Lipase"/>
</dbReference>
<dbReference type="STRING" id="1415166.NONO_c50620"/>
<dbReference type="Gene3D" id="3.40.50.1820">
    <property type="entry name" value="alpha/beta hydrolase"/>
    <property type="match status" value="1"/>
</dbReference>
<dbReference type="PRINTS" id="PR00878">
    <property type="entry name" value="CHOLNESTRASE"/>
</dbReference>
<proteinExistence type="inferred from homology"/>
<dbReference type="EC" id="3.1.1.-" evidence="4"/>
<dbReference type="PANTHER" id="PTHR11559">
    <property type="entry name" value="CARBOXYLESTERASE"/>
    <property type="match status" value="1"/>
</dbReference>